<comment type="caution">
    <text evidence="2">The sequence shown here is derived from an EMBL/GenBank/DDBJ whole genome shotgun (WGS) entry which is preliminary data.</text>
</comment>
<protein>
    <submittedName>
        <fullName evidence="2">Xylose isomerase</fullName>
    </submittedName>
</protein>
<dbReference type="Pfam" id="PF01261">
    <property type="entry name" value="AP_endonuc_2"/>
    <property type="match status" value="1"/>
</dbReference>
<dbReference type="GO" id="GO:0016853">
    <property type="term" value="F:isomerase activity"/>
    <property type="evidence" value="ECO:0007669"/>
    <property type="project" value="UniProtKB-KW"/>
</dbReference>
<dbReference type="RefSeq" id="WP_069585552.1">
    <property type="nucleotide sequence ID" value="NZ_LMVM01000012.1"/>
</dbReference>
<dbReference type="InterPro" id="IPR036237">
    <property type="entry name" value="Xyl_isomerase-like_sf"/>
</dbReference>
<keyword evidence="3" id="KW-1185">Reference proteome</keyword>
<evidence type="ECO:0000313" key="2">
    <source>
        <dbReference type="EMBL" id="PAV04854.1"/>
    </source>
</evidence>
<name>A0A2A2H6B0_METBR</name>
<feature type="domain" description="Xylose isomerase-like TIM barrel" evidence="1">
    <location>
        <begin position="20"/>
        <end position="219"/>
    </location>
</feature>
<accession>A0A2A2H6B0</accession>
<evidence type="ECO:0000259" key="1">
    <source>
        <dbReference type="Pfam" id="PF01261"/>
    </source>
</evidence>
<keyword evidence="2" id="KW-0413">Isomerase</keyword>
<sequence>MKIGFSTLALFMNSLEHFLETAANDGFQLMEMLCEGPYWPRNMLLMDKKEFEIFNSYDVSVFLHAPTIDLNPASLNPGIREETLKQLNETVDLAVKIGAKAITTHPGMINRLEDRIREWGMVYSIETLQEANDYAEDRGIKFSVENMPNRYAYFCNNAEEHEFFVKESGSYATVDTGHANTSDDPASFFKMKKTIYYHLNDNDGKKDQHLALGEGTFDLSLLNGVNNGIIELNNYKNILKSRDLLVSLDQSISDVNAK</sequence>
<dbReference type="PANTHER" id="PTHR12110">
    <property type="entry name" value="HYDROXYPYRUVATE ISOMERASE"/>
    <property type="match status" value="1"/>
</dbReference>
<dbReference type="OrthoDB" id="59344at2157"/>
<dbReference type="AlphaFoldDB" id="A0A2A2H6B0"/>
<dbReference type="EMBL" id="LMVM01000012">
    <property type="protein sequence ID" value="PAV04854.1"/>
    <property type="molecule type" value="Genomic_DNA"/>
</dbReference>
<dbReference type="SUPFAM" id="SSF51658">
    <property type="entry name" value="Xylose isomerase-like"/>
    <property type="match status" value="1"/>
</dbReference>
<proteinExistence type="predicted"/>
<organism evidence="2 3">
    <name type="scientific">Methanobacterium bryantii</name>
    <dbReference type="NCBI Taxonomy" id="2161"/>
    <lineage>
        <taxon>Archaea</taxon>
        <taxon>Methanobacteriati</taxon>
        <taxon>Methanobacteriota</taxon>
        <taxon>Methanomada group</taxon>
        <taxon>Methanobacteria</taxon>
        <taxon>Methanobacteriales</taxon>
        <taxon>Methanobacteriaceae</taxon>
        <taxon>Methanobacterium</taxon>
    </lineage>
</organism>
<reference evidence="2 3" key="1">
    <citation type="journal article" date="2017" name="BMC Genomics">
        <title>Genomic analysis of methanogenic archaea reveals a shift towards energy conservation.</title>
        <authorList>
            <person name="Gilmore S.P."/>
            <person name="Henske J.K."/>
            <person name="Sexton J.A."/>
            <person name="Solomon K.V."/>
            <person name="Seppala S."/>
            <person name="Yoo J.I."/>
            <person name="Huyett L.M."/>
            <person name="Pressman A."/>
            <person name="Cogan J.Z."/>
            <person name="Kivenson V."/>
            <person name="Peng X."/>
            <person name="Tan Y."/>
            <person name="Valentine D.L."/>
            <person name="O'Malley M.A."/>
        </authorList>
    </citation>
    <scope>NUCLEOTIDE SEQUENCE [LARGE SCALE GENOMIC DNA]</scope>
    <source>
        <strain evidence="2 3">M.o.H.</strain>
    </source>
</reference>
<gene>
    <name evidence="2" type="ORF">ASJ80_11125</name>
</gene>
<dbReference type="PANTHER" id="PTHR12110:SF21">
    <property type="entry name" value="XYLOSE ISOMERASE-LIKE TIM BARREL DOMAIN-CONTAINING PROTEIN"/>
    <property type="match status" value="1"/>
</dbReference>
<evidence type="ECO:0000313" key="3">
    <source>
        <dbReference type="Proteomes" id="UP000217784"/>
    </source>
</evidence>
<dbReference type="Proteomes" id="UP000217784">
    <property type="component" value="Unassembled WGS sequence"/>
</dbReference>
<dbReference type="InterPro" id="IPR050312">
    <property type="entry name" value="IolE/XylAMocC-like"/>
</dbReference>
<dbReference type="InterPro" id="IPR013022">
    <property type="entry name" value="Xyl_isomerase-like_TIM-brl"/>
</dbReference>
<dbReference type="Gene3D" id="3.20.20.150">
    <property type="entry name" value="Divalent-metal-dependent TIM barrel enzymes"/>
    <property type="match status" value="1"/>
</dbReference>